<feature type="region of interest" description="Disordered" evidence="2">
    <location>
        <begin position="1"/>
        <end position="82"/>
    </location>
</feature>
<dbReference type="CDD" id="cd00397">
    <property type="entry name" value="DNA_BRE_C"/>
    <property type="match status" value="1"/>
</dbReference>
<protein>
    <submittedName>
        <fullName evidence="4">Site-specific integrase</fullName>
    </submittedName>
</protein>
<evidence type="ECO:0000313" key="5">
    <source>
        <dbReference type="Proteomes" id="UP000317078"/>
    </source>
</evidence>
<proteinExistence type="predicted"/>
<name>A0A502G1U4_9PROT</name>
<dbReference type="SUPFAM" id="SSF56349">
    <property type="entry name" value="DNA breaking-rejoining enzymes"/>
    <property type="match status" value="1"/>
</dbReference>
<dbReference type="InterPro" id="IPR011010">
    <property type="entry name" value="DNA_brk_join_enz"/>
</dbReference>
<sequence>MADQYAAGLRSGDPPARPPAHRGPHPCLDRPARPTACCPQGGRVGGTRDGSAWPGFVRSRRDAGRNAERRGRAATASLSNRTKTWPGRQAAAIWCARRSVEQRATVHRALEDVRASGMPKSQVELAAATGISVEAFRKHERTYLRDIKAELLTRVVQDEEACQAWIALYRCFATRIKAAREVRALQRRLVRLSIESLDRAGKPITYTAVDTLTGLGSQRVAAELRAWEVETGRRRSRASMWQPVTLATVLPLIDPALHHMPLTFLDDPRAHRPLSATSLRMICSLTPQGLRNTAFFCLTLAEVGHSSDWCFFGALAGFLPALGLADIDALDPDTFYPAFHDGQVLPDVSAPSRAHWLQVYFRLLRRQQSYFERLTPEQAHGLAPFRLQAVTSATFWHRSLLYKQVDEERRKRRKAATAAVHDKFYLFRDIAGRRVNQLVRLRQAFRDACDRARRHPDTSFPVAFAYTEEVVTPTGSARTVTHRFRLWDGHTLRRLHAPVAPKQYYAAREAVAMTGYDCGADTLFVSYEGASAGCETVEQAGFWFADLVRSGGLNYDPDPAFLAAHGYAVAGAIFPPARPDWPRSVGRWLKRVAADLGLLFLPVDTLMAAGLIGHAGLQIMTKTGARVGEVLQIRLTREHLTRAELPGGKEVIAFRAIPKGRGAEEPFYIDDRCLKALHAWFAFLREHEGRAAPVPPFHALRRKCEPAPYLFQFGGRHFEPSDINACMRILLHGVGVSTAQGETVRLSAHLLRHGFATEMRQLEVPLDVIALLLKQRDVEVTRYYAQPTPAQLIDVQERIFLDRLDLTRTHLRAPAAIRRQLEDARGGVGALVPVVGGTCTVANMCPAKFACLGCAGNAPDPAKRAQVEEFKRIYGDMVQLASGQGLRADERKAREVVAGCEDMLAEMALIEAVERNGEQAAEVQYAQADQHSDNRGGRR</sequence>
<dbReference type="EMBL" id="RCZP01000011">
    <property type="protein sequence ID" value="TPG55897.1"/>
    <property type="molecule type" value="Genomic_DNA"/>
</dbReference>
<feature type="domain" description="Tyr recombinase" evidence="3">
    <location>
        <begin position="584"/>
        <end position="797"/>
    </location>
</feature>
<dbReference type="AlphaFoldDB" id="A0A502G1U4"/>
<dbReference type="InterPro" id="IPR002104">
    <property type="entry name" value="Integrase_catalytic"/>
</dbReference>
<accession>A0A502G1U4</accession>
<keyword evidence="1" id="KW-0233">DNA recombination</keyword>
<dbReference type="InterPro" id="IPR013762">
    <property type="entry name" value="Integrase-like_cat_sf"/>
</dbReference>
<dbReference type="Gene3D" id="1.10.443.10">
    <property type="entry name" value="Intergrase catalytic core"/>
    <property type="match status" value="1"/>
</dbReference>
<dbReference type="GO" id="GO:0006310">
    <property type="term" value="P:DNA recombination"/>
    <property type="evidence" value="ECO:0007669"/>
    <property type="project" value="UniProtKB-KW"/>
</dbReference>
<keyword evidence="5" id="KW-1185">Reference proteome</keyword>
<organism evidence="4 5">
    <name type="scientific">Muricoccus nepalensis</name>
    <dbReference type="NCBI Taxonomy" id="1854500"/>
    <lineage>
        <taxon>Bacteria</taxon>
        <taxon>Pseudomonadati</taxon>
        <taxon>Pseudomonadota</taxon>
        <taxon>Alphaproteobacteria</taxon>
        <taxon>Acetobacterales</taxon>
        <taxon>Roseomonadaceae</taxon>
        <taxon>Muricoccus</taxon>
    </lineage>
</organism>
<comment type="caution">
    <text evidence="4">The sequence shown here is derived from an EMBL/GenBank/DDBJ whole genome shotgun (WGS) entry which is preliminary data.</text>
</comment>
<evidence type="ECO:0000313" key="4">
    <source>
        <dbReference type="EMBL" id="TPG55897.1"/>
    </source>
</evidence>
<evidence type="ECO:0000256" key="1">
    <source>
        <dbReference type="ARBA" id="ARBA00023172"/>
    </source>
</evidence>
<evidence type="ECO:0000256" key="2">
    <source>
        <dbReference type="SAM" id="MobiDB-lite"/>
    </source>
</evidence>
<feature type="compositionally biased region" description="Basic and acidic residues" evidence="2">
    <location>
        <begin position="59"/>
        <end position="71"/>
    </location>
</feature>
<dbReference type="GO" id="GO:0015074">
    <property type="term" value="P:DNA integration"/>
    <property type="evidence" value="ECO:0007669"/>
    <property type="project" value="InterPro"/>
</dbReference>
<dbReference type="GO" id="GO:0003677">
    <property type="term" value="F:DNA binding"/>
    <property type="evidence" value="ECO:0007669"/>
    <property type="project" value="InterPro"/>
</dbReference>
<reference evidence="4 5" key="1">
    <citation type="journal article" date="2019" name="Environ. Microbiol.">
        <title>Species interactions and distinct microbial communities in high Arctic permafrost affected cryosols are associated with the CH4 and CO2 gas fluxes.</title>
        <authorList>
            <person name="Altshuler I."/>
            <person name="Hamel J."/>
            <person name="Turney S."/>
            <person name="Magnuson E."/>
            <person name="Levesque R."/>
            <person name="Greer C."/>
            <person name="Whyte L.G."/>
        </authorList>
    </citation>
    <scope>NUCLEOTIDE SEQUENCE [LARGE SCALE GENOMIC DNA]</scope>
    <source>
        <strain evidence="4 5">S9.3B</strain>
    </source>
</reference>
<gene>
    <name evidence="4" type="ORF">EAH89_13230</name>
</gene>
<dbReference type="Proteomes" id="UP000317078">
    <property type="component" value="Unassembled WGS sequence"/>
</dbReference>
<evidence type="ECO:0000259" key="3">
    <source>
        <dbReference type="PROSITE" id="PS51898"/>
    </source>
</evidence>
<dbReference type="PROSITE" id="PS51898">
    <property type="entry name" value="TYR_RECOMBINASE"/>
    <property type="match status" value="1"/>
</dbReference>
<dbReference type="OrthoDB" id="67979at2"/>